<reference evidence="2" key="1">
    <citation type="submission" date="2019-08" db="EMBL/GenBank/DDBJ databases">
        <title>Genomic characterization of a novel candidate phylum (ARYD3) from a high temperature, high salinity tertiary oil reservoir in north central Oklahoma, USA.</title>
        <authorList>
            <person name="Youssef N.H."/>
            <person name="Yadav A."/>
            <person name="Elshahed M.S."/>
        </authorList>
    </citation>
    <scope>NUCLEOTIDE SEQUENCE [LARGE SCALE GENOMIC DNA]</scope>
    <source>
        <strain evidence="2">ARYD3</strain>
    </source>
</reference>
<evidence type="ECO:0000313" key="3">
    <source>
        <dbReference type="Proteomes" id="UP000324143"/>
    </source>
</evidence>
<feature type="non-terminal residue" evidence="2">
    <location>
        <position position="107"/>
    </location>
</feature>
<accession>A0A5D0MGT1</accession>
<keyword evidence="1" id="KW-0472">Membrane</keyword>
<dbReference type="NCBIfam" id="TIGR02359">
    <property type="entry name" value="thiW"/>
    <property type="match status" value="1"/>
</dbReference>
<gene>
    <name evidence="2" type="primary">thiW</name>
    <name evidence="2" type="ORF">FXF47_09040</name>
</gene>
<dbReference type="Pfam" id="PF09512">
    <property type="entry name" value="ThiW"/>
    <property type="match status" value="1"/>
</dbReference>
<evidence type="ECO:0000256" key="1">
    <source>
        <dbReference type="SAM" id="Phobius"/>
    </source>
</evidence>
<dbReference type="EMBL" id="VSIX01000134">
    <property type="protein sequence ID" value="TYB30458.1"/>
    <property type="molecule type" value="Genomic_DNA"/>
</dbReference>
<sequence>MKTRKLTISALLIAFGTATSHLISIPAGVSRCFPVQHLVNVMSAVILGPLYAVGNAIAISVLRNFMGVGTVLAFPGSIFGAFLAGVIYRKTEKKLFAVFGEVFGTGI</sequence>
<evidence type="ECO:0000313" key="2">
    <source>
        <dbReference type="EMBL" id="TYB30458.1"/>
    </source>
</evidence>
<dbReference type="Proteomes" id="UP000324143">
    <property type="component" value="Unassembled WGS sequence"/>
</dbReference>
<dbReference type="AlphaFoldDB" id="A0A5D0MGT1"/>
<organism evidence="2 3">
    <name type="scientific">Candidatus Mcinerneyibacterium aminivorans</name>
    <dbReference type="NCBI Taxonomy" id="2703815"/>
    <lineage>
        <taxon>Bacteria</taxon>
        <taxon>Candidatus Macinerneyibacteriota</taxon>
        <taxon>Candidatus Mcinerneyibacteria</taxon>
        <taxon>Candidatus Mcinerneyibacteriales</taxon>
        <taxon>Candidatus Mcinerneyibacteriaceae</taxon>
        <taxon>Candidatus Mcinerneyibacterium</taxon>
    </lineage>
</organism>
<keyword evidence="1" id="KW-1133">Transmembrane helix</keyword>
<feature type="transmembrane region" description="Helical" evidence="1">
    <location>
        <begin position="38"/>
        <end position="58"/>
    </location>
</feature>
<proteinExistence type="predicted"/>
<keyword evidence="3" id="KW-1185">Reference proteome</keyword>
<comment type="caution">
    <text evidence="2">The sequence shown here is derived from an EMBL/GenBank/DDBJ whole genome shotgun (WGS) entry which is preliminary data.</text>
</comment>
<dbReference type="Gene3D" id="1.10.1760.20">
    <property type="match status" value="1"/>
</dbReference>
<dbReference type="InterPro" id="IPR012652">
    <property type="entry name" value="ThiW"/>
</dbReference>
<name>A0A5D0MGT1_9BACT</name>
<feature type="transmembrane region" description="Helical" evidence="1">
    <location>
        <begin position="65"/>
        <end position="88"/>
    </location>
</feature>
<keyword evidence="1" id="KW-0812">Transmembrane</keyword>
<protein>
    <submittedName>
        <fullName evidence="2">Energy coupling factor transporter S component ThiW</fullName>
    </submittedName>
</protein>